<dbReference type="InterPro" id="IPR032675">
    <property type="entry name" value="LRR_dom_sf"/>
</dbReference>
<evidence type="ECO:0000256" key="8">
    <source>
        <dbReference type="ARBA" id="ARBA00023170"/>
    </source>
</evidence>
<evidence type="ECO:0000256" key="5">
    <source>
        <dbReference type="ARBA" id="ARBA00022729"/>
    </source>
</evidence>
<gene>
    <name evidence="10" type="ORF">F3Y22_tig00111309pilonHSYRG00108</name>
</gene>
<protein>
    <submittedName>
        <fullName evidence="10">Uncharacterized protein</fullName>
    </submittedName>
</protein>
<keyword evidence="8" id="KW-0675">Receptor</keyword>
<keyword evidence="4" id="KW-0812">Transmembrane</keyword>
<dbReference type="Pfam" id="PF00560">
    <property type="entry name" value="LRR_1"/>
    <property type="match status" value="1"/>
</dbReference>
<dbReference type="GO" id="GO:0005886">
    <property type="term" value="C:plasma membrane"/>
    <property type="evidence" value="ECO:0007669"/>
    <property type="project" value="UniProtKB-SubCell"/>
</dbReference>
<comment type="caution">
    <text evidence="10">The sequence shown here is derived from an EMBL/GenBank/DDBJ whole genome shotgun (WGS) entry which is preliminary data.</text>
</comment>
<keyword evidence="7" id="KW-0472">Membrane</keyword>
<keyword evidence="3" id="KW-1003">Cell membrane</keyword>
<sequence>MDHITELSFGYLSDYTLTLLALPTQLLALSSSLPANIYSNFCSINASPKPMFLPPRFPLLSAGNLTQLLKLDLSSNGFSGKIPESLGNLQDLEFLDLSFNSLIPEIGFSGMGLVGKIPPSMGMHLRNLCYLGLDNNRLQGKVT</sequence>
<dbReference type="PANTHER" id="PTHR48052">
    <property type="entry name" value="UNNAMED PRODUCT"/>
    <property type="match status" value="1"/>
</dbReference>
<proteinExistence type="inferred from homology"/>
<name>A0A6A2YR41_HIBSY</name>
<evidence type="ECO:0000313" key="11">
    <source>
        <dbReference type="Proteomes" id="UP000436088"/>
    </source>
</evidence>
<evidence type="ECO:0000256" key="4">
    <source>
        <dbReference type="ARBA" id="ARBA00022692"/>
    </source>
</evidence>
<dbReference type="InterPro" id="IPR001611">
    <property type="entry name" value="Leu-rich_rpt"/>
</dbReference>
<evidence type="ECO:0000256" key="2">
    <source>
        <dbReference type="ARBA" id="ARBA00009592"/>
    </source>
</evidence>
<comment type="similarity">
    <text evidence="2">Belongs to the RLP family.</text>
</comment>
<keyword evidence="9" id="KW-0325">Glycoprotein</keyword>
<organism evidence="10 11">
    <name type="scientific">Hibiscus syriacus</name>
    <name type="common">Rose of Sharon</name>
    <dbReference type="NCBI Taxonomy" id="106335"/>
    <lineage>
        <taxon>Eukaryota</taxon>
        <taxon>Viridiplantae</taxon>
        <taxon>Streptophyta</taxon>
        <taxon>Embryophyta</taxon>
        <taxon>Tracheophyta</taxon>
        <taxon>Spermatophyta</taxon>
        <taxon>Magnoliopsida</taxon>
        <taxon>eudicotyledons</taxon>
        <taxon>Gunneridae</taxon>
        <taxon>Pentapetalae</taxon>
        <taxon>rosids</taxon>
        <taxon>malvids</taxon>
        <taxon>Malvales</taxon>
        <taxon>Malvaceae</taxon>
        <taxon>Malvoideae</taxon>
        <taxon>Hibiscus</taxon>
    </lineage>
</organism>
<evidence type="ECO:0000256" key="1">
    <source>
        <dbReference type="ARBA" id="ARBA00004251"/>
    </source>
</evidence>
<accession>A0A6A2YR41</accession>
<dbReference type="SUPFAM" id="SSF52058">
    <property type="entry name" value="L domain-like"/>
    <property type="match status" value="1"/>
</dbReference>
<keyword evidence="11" id="KW-1185">Reference proteome</keyword>
<evidence type="ECO:0000313" key="10">
    <source>
        <dbReference type="EMBL" id="KAE8681757.1"/>
    </source>
</evidence>
<dbReference type="Gene3D" id="3.80.10.10">
    <property type="entry name" value="Ribonuclease Inhibitor"/>
    <property type="match status" value="1"/>
</dbReference>
<evidence type="ECO:0000256" key="9">
    <source>
        <dbReference type="ARBA" id="ARBA00023180"/>
    </source>
</evidence>
<dbReference type="PRINTS" id="PR00019">
    <property type="entry name" value="LEURICHRPT"/>
</dbReference>
<reference evidence="10" key="1">
    <citation type="submission" date="2019-09" db="EMBL/GenBank/DDBJ databases">
        <title>Draft genome information of white flower Hibiscus syriacus.</title>
        <authorList>
            <person name="Kim Y.-M."/>
        </authorList>
    </citation>
    <scope>NUCLEOTIDE SEQUENCE [LARGE SCALE GENOMIC DNA]</scope>
    <source>
        <strain evidence="10">YM2019G1</strain>
    </source>
</reference>
<keyword evidence="5" id="KW-0732">Signal</keyword>
<evidence type="ECO:0000256" key="3">
    <source>
        <dbReference type="ARBA" id="ARBA00022475"/>
    </source>
</evidence>
<evidence type="ECO:0000256" key="7">
    <source>
        <dbReference type="ARBA" id="ARBA00023136"/>
    </source>
</evidence>
<dbReference type="EMBL" id="VEPZ02001301">
    <property type="protein sequence ID" value="KAE8681757.1"/>
    <property type="molecule type" value="Genomic_DNA"/>
</dbReference>
<dbReference type="Proteomes" id="UP000436088">
    <property type="component" value="Unassembled WGS sequence"/>
</dbReference>
<comment type="subcellular location">
    <subcellularLocation>
        <location evidence="1">Cell membrane</location>
        <topology evidence="1">Single-pass type I membrane protein</topology>
    </subcellularLocation>
</comment>
<dbReference type="PANTHER" id="PTHR48052:SF8">
    <property type="entry name" value="LRR RECEPTOR-LIKE SERINE_THREONINE-PROTEIN KINASE FLS2"/>
    <property type="match status" value="1"/>
</dbReference>
<evidence type="ECO:0000256" key="6">
    <source>
        <dbReference type="ARBA" id="ARBA00022989"/>
    </source>
</evidence>
<dbReference type="AlphaFoldDB" id="A0A6A2YR41"/>
<keyword evidence="6" id="KW-1133">Transmembrane helix</keyword>